<name>A0ABP0QP31_9DINO</name>
<evidence type="ECO:0000313" key="1">
    <source>
        <dbReference type="EMBL" id="CAK9089704.1"/>
    </source>
</evidence>
<comment type="caution">
    <text evidence="1">The sequence shown here is derived from an EMBL/GenBank/DDBJ whole genome shotgun (WGS) entry which is preliminary data.</text>
</comment>
<keyword evidence="2" id="KW-1185">Reference proteome</keyword>
<dbReference type="Proteomes" id="UP001642484">
    <property type="component" value="Unassembled WGS sequence"/>
</dbReference>
<accession>A0ABP0QP31</accession>
<organism evidence="1 2">
    <name type="scientific">Durusdinium trenchii</name>
    <dbReference type="NCBI Taxonomy" id="1381693"/>
    <lineage>
        <taxon>Eukaryota</taxon>
        <taxon>Sar</taxon>
        <taxon>Alveolata</taxon>
        <taxon>Dinophyceae</taxon>
        <taxon>Suessiales</taxon>
        <taxon>Symbiodiniaceae</taxon>
        <taxon>Durusdinium</taxon>
    </lineage>
</organism>
<sequence>MPTYFGLKALSHVLAALEENHARSNPVCFGFHSGRLQVPWRRAGATQGTIQGSDTTKQVRATETLNTEHLAAEDEAAAHEVLTVAVGDTFATPLSEVLAQQHLQKRDIPRLAQDKRFVGALDNACNRTCAGSFWLVFYLQALQAAPKPIQDLVTTIEEDELFRFGNGGAQKSNVRYRLPMALGSTLVLVWVSIVPVPSLGLLLGRDFLSGIGAVLSFSRKKLRADLATSHCRSSLRCGHVRDPNDGVVWDDGIHLVTEHGLKAATSAGDQGMLKLRHLPRLHPLRRPLIVQDLWISMEQQAHEHHDLTKFEYTKVVLRRRRLILRFREKAAWRGHGLLLWLLPRPHLRYAPFPYPSISHTKHWQDQAEAMYLQRPKALMHHHWRRARIQDVPVYTTKNLLELGQFRNRVGLDFAFMEDNLLQGMLAARSGKGIKAQLKREAALMPGEQRQLRALLGSLQWLVAQVRFDIQFQLSTLQGASQIIETLIRANALVKKAKQHASFFLNFKPLDLRDAGILVVSDASLGNVTKEGCNQGESIKKVCSQAA</sequence>
<protein>
    <submittedName>
        <fullName evidence="1">Uncharacterized protein</fullName>
    </submittedName>
</protein>
<evidence type="ECO:0000313" key="2">
    <source>
        <dbReference type="Proteomes" id="UP001642484"/>
    </source>
</evidence>
<gene>
    <name evidence="1" type="ORF">CCMP2556_LOCUS43151</name>
</gene>
<dbReference type="EMBL" id="CAXAMN010024762">
    <property type="protein sequence ID" value="CAK9089704.1"/>
    <property type="molecule type" value="Genomic_DNA"/>
</dbReference>
<proteinExistence type="predicted"/>
<reference evidence="1 2" key="1">
    <citation type="submission" date="2024-02" db="EMBL/GenBank/DDBJ databases">
        <authorList>
            <person name="Chen Y."/>
            <person name="Shah S."/>
            <person name="Dougan E. K."/>
            <person name="Thang M."/>
            <person name="Chan C."/>
        </authorList>
    </citation>
    <scope>NUCLEOTIDE SEQUENCE [LARGE SCALE GENOMIC DNA]</scope>
</reference>